<proteinExistence type="inferred from homology"/>
<comment type="caution">
    <text evidence="11">The sequence shown here is derived from an EMBL/GenBank/DDBJ whole genome shotgun (WGS) entry which is preliminary data.</text>
</comment>
<dbReference type="GO" id="GO:0010344">
    <property type="term" value="P:seed oilbody biogenesis"/>
    <property type="evidence" value="ECO:0007669"/>
    <property type="project" value="TreeGrafter"/>
</dbReference>
<dbReference type="Pfam" id="PF01277">
    <property type="entry name" value="Oleosin"/>
    <property type="match status" value="1"/>
</dbReference>
<feature type="compositionally biased region" description="Polar residues" evidence="9">
    <location>
        <begin position="26"/>
        <end position="36"/>
    </location>
</feature>
<evidence type="ECO:0000256" key="10">
    <source>
        <dbReference type="SAM" id="Phobius"/>
    </source>
</evidence>
<organism evidence="11 12">
    <name type="scientific">Actinidia rufa</name>
    <dbReference type="NCBI Taxonomy" id="165716"/>
    <lineage>
        <taxon>Eukaryota</taxon>
        <taxon>Viridiplantae</taxon>
        <taxon>Streptophyta</taxon>
        <taxon>Embryophyta</taxon>
        <taxon>Tracheophyta</taxon>
        <taxon>Spermatophyta</taxon>
        <taxon>Magnoliopsida</taxon>
        <taxon>eudicotyledons</taxon>
        <taxon>Gunneridae</taxon>
        <taxon>Pentapetalae</taxon>
        <taxon>asterids</taxon>
        <taxon>Ericales</taxon>
        <taxon>Actinidiaceae</taxon>
        <taxon>Actinidia</taxon>
    </lineage>
</organism>
<gene>
    <name evidence="11" type="ORF">Acr_02g0013580</name>
</gene>
<feature type="compositionally biased region" description="Pro residues" evidence="9">
    <location>
        <begin position="1"/>
        <end position="17"/>
    </location>
</feature>
<accession>A0A7J0E9H1</accession>
<dbReference type="PANTHER" id="PTHR33203">
    <property type="entry name" value="OLEOSIN"/>
    <property type="match status" value="1"/>
</dbReference>
<feature type="transmembrane region" description="Helical" evidence="10">
    <location>
        <begin position="108"/>
        <end position="131"/>
    </location>
</feature>
<evidence type="ECO:0000256" key="2">
    <source>
        <dbReference type="ARBA" id="ARBA00004141"/>
    </source>
</evidence>
<comment type="function">
    <text evidence="1">May have a structural role to stabilize the lipid body during desiccation of the seed by preventing coalescence of the oil. Probably interacts with both lipid and phospholipid moieties of lipid bodies. May also provide recognition signals for specific lipase anchorage in lipolysis during seedling growth.</text>
</comment>
<dbReference type="AlphaFoldDB" id="A0A7J0E9H1"/>
<dbReference type="InterPro" id="IPR000136">
    <property type="entry name" value="Oleosin"/>
</dbReference>
<feature type="region of interest" description="Disordered" evidence="9">
    <location>
        <begin position="1"/>
        <end position="48"/>
    </location>
</feature>
<comment type="subcellular location">
    <subcellularLocation>
        <location evidence="3">Lipid droplet</location>
    </subcellularLocation>
    <subcellularLocation>
        <location evidence="2">Membrane</location>
        <topology evidence="2">Multi-pass membrane protein</topology>
    </subcellularLocation>
</comment>
<keyword evidence="12" id="KW-1185">Reference proteome</keyword>
<reference evidence="11 12" key="1">
    <citation type="submission" date="2019-07" db="EMBL/GenBank/DDBJ databases">
        <title>De Novo Assembly of kiwifruit Actinidia rufa.</title>
        <authorList>
            <person name="Sugita-Konishi S."/>
            <person name="Sato K."/>
            <person name="Mori E."/>
            <person name="Abe Y."/>
            <person name="Kisaki G."/>
            <person name="Hamano K."/>
            <person name="Suezawa K."/>
            <person name="Otani M."/>
            <person name="Fukuda T."/>
            <person name="Manabe T."/>
            <person name="Gomi K."/>
            <person name="Tabuchi M."/>
            <person name="Akimitsu K."/>
            <person name="Kataoka I."/>
        </authorList>
    </citation>
    <scope>NUCLEOTIDE SEQUENCE [LARGE SCALE GENOMIC DNA]</scope>
    <source>
        <strain evidence="12">cv. Fuchu</strain>
    </source>
</reference>
<dbReference type="Proteomes" id="UP000585474">
    <property type="component" value="Unassembled WGS sequence"/>
</dbReference>
<evidence type="ECO:0000256" key="4">
    <source>
        <dbReference type="ARBA" id="ARBA00010858"/>
    </source>
</evidence>
<keyword evidence="6 10" id="KW-0812">Transmembrane</keyword>
<dbReference type="GO" id="GO:0050826">
    <property type="term" value="P:response to freezing"/>
    <property type="evidence" value="ECO:0007669"/>
    <property type="project" value="TreeGrafter"/>
</dbReference>
<keyword evidence="5" id="KW-0551">Lipid droplet</keyword>
<dbReference type="GO" id="GO:0016020">
    <property type="term" value="C:membrane"/>
    <property type="evidence" value="ECO:0007669"/>
    <property type="project" value="UniProtKB-SubCell"/>
</dbReference>
<evidence type="ECO:0000313" key="12">
    <source>
        <dbReference type="Proteomes" id="UP000585474"/>
    </source>
</evidence>
<evidence type="ECO:0000256" key="1">
    <source>
        <dbReference type="ARBA" id="ARBA00002582"/>
    </source>
</evidence>
<dbReference type="GO" id="GO:0019915">
    <property type="term" value="P:lipid storage"/>
    <property type="evidence" value="ECO:0007669"/>
    <property type="project" value="TreeGrafter"/>
</dbReference>
<keyword evidence="8 10" id="KW-0472">Membrane</keyword>
<evidence type="ECO:0000256" key="9">
    <source>
        <dbReference type="SAM" id="MobiDB-lite"/>
    </source>
</evidence>
<evidence type="ECO:0000256" key="6">
    <source>
        <dbReference type="ARBA" id="ARBA00022692"/>
    </source>
</evidence>
<comment type="similarity">
    <text evidence="4">Belongs to the oleosin family.</text>
</comment>
<evidence type="ECO:0000256" key="7">
    <source>
        <dbReference type="ARBA" id="ARBA00022989"/>
    </source>
</evidence>
<evidence type="ECO:0000256" key="3">
    <source>
        <dbReference type="ARBA" id="ARBA00004502"/>
    </source>
</evidence>
<feature type="transmembrane region" description="Helical" evidence="10">
    <location>
        <begin position="57"/>
        <end position="88"/>
    </location>
</feature>
<evidence type="ECO:0000256" key="8">
    <source>
        <dbReference type="ARBA" id="ARBA00023136"/>
    </source>
</evidence>
<dbReference type="EMBL" id="BJWL01000002">
    <property type="protein sequence ID" value="GFY83118.1"/>
    <property type="molecule type" value="Genomic_DNA"/>
</dbReference>
<name>A0A7J0E9H1_9ERIC</name>
<evidence type="ECO:0000256" key="5">
    <source>
        <dbReference type="ARBA" id="ARBA00022677"/>
    </source>
</evidence>
<keyword evidence="7 10" id="KW-1133">Transmembrane helix</keyword>
<dbReference type="GO" id="GO:0012511">
    <property type="term" value="C:monolayer-surrounded lipid storage body"/>
    <property type="evidence" value="ECO:0007669"/>
    <property type="project" value="InterPro"/>
</dbReference>
<dbReference type="PANTHER" id="PTHR33203:SF44">
    <property type="entry name" value="OLEOSIN 20.3 KDA"/>
    <property type="match status" value="1"/>
</dbReference>
<dbReference type="OrthoDB" id="1929188at2759"/>
<evidence type="ECO:0000313" key="11">
    <source>
        <dbReference type="EMBL" id="GFY83118.1"/>
    </source>
</evidence>
<protein>
    <recommendedName>
        <fullName evidence="13">Oleosin</fullName>
    </recommendedName>
</protein>
<sequence>MQSLPSPPSHTCPPHPSLYPDHRLSPPNTFSHSTPPHQHRYEGGFKAKRAGPPASKILAVLSLLPVGGTLLGLAGVTLVATLVGLAVATPLFLVFSPVLIPTAAALDLAVAGFIVSGAFGLTGLTSMSWVAKQFRQEVAVQMGQAIENKAKEAGK</sequence>
<evidence type="ECO:0008006" key="13">
    <source>
        <dbReference type="Google" id="ProtNLM"/>
    </source>
</evidence>